<evidence type="ECO:0000256" key="1">
    <source>
        <dbReference type="ARBA" id="ARBA00022603"/>
    </source>
</evidence>
<dbReference type="RefSeq" id="WP_139465597.1">
    <property type="nucleotide sequence ID" value="NZ_VDHJ01000007.1"/>
</dbReference>
<keyword evidence="6" id="KW-1185">Reference proteome</keyword>
<dbReference type="CDD" id="cd02440">
    <property type="entry name" value="AdoMet_MTases"/>
    <property type="match status" value="1"/>
</dbReference>
<gene>
    <name evidence="5" type="ORF">FHE74_05975</name>
</gene>
<feature type="domain" description="Methyltransferase" evidence="4">
    <location>
        <begin position="49"/>
        <end position="140"/>
    </location>
</feature>
<dbReference type="SUPFAM" id="SSF53335">
    <property type="entry name" value="S-adenosyl-L-methionine-dependent methyltransferases"/>
    <property type="match status" value="1"/>
</dbReference>
<dbReference type="GO" id="GO:0032259">
    <property type="term" value="P:methylation"/>
    <property type="evidence" value="ECO:0007669"/>
    <property type="project" value="UniProtKB-KW"/>
</dbReference>
<dbReference type="PANTHER" id="PTHR43464:SF19">
    <property type="entry name" value="UBIQUINONE BIOSYNTHESIS O-METHYLTRANSFERASE, MITOCHONDRIAL"/>
    <property type="match status" value="1"/>
</dbReference>
<dbReference type="InterPro" id="IPR029063">
    <property type="entry name" value="SAM-dependent_MTases_sf"/>
</dbReference>
<comment type="caution">
    <text evidence="5">The sequence shown here is derived from an EMBL/GenBank/DDBJ whole genome shotgun (WGS) entry which is preliminary data.</text>
</comment>
<dbReference type="InterPro" id="IPR041698">
    <property type="entry name" value="Methyltransf_25"/>
</dbReference>
<evidence type="ECO:0000259" key="4">
    <source>
        <dbReference type="Pfam" id="PF13649"/>
    </source>
</evidence>
<evidence type="ECO:0000313" key="5">
    <source>
        <dbReference type="EMBL" id="TNL97634.1"/>
    </source>
</evidence>
<accession>A0A5C4U3F9</accession>
<dbReference type="Gene3D" id="3.40.50.150">
    <property type="entry name" value="Vaccinia Virus protein VP39"/>
    <property type="match status" value="1"/>
</dbReference>
<dbReference type="AlphaFoldDB" id="A0A5C4U3F9"/>
<evidence type="ECO:0000313" key="6">
    <source>
        <dbReference type="Proteomes" id="UP000312032"/>
    </source>
</evidence>
<keyword evidence="2 5" id="KW-0808">Transferase</keyword>
<dbReference type="Proteomes" id="UP000312032">
    <property type="component" value="Unassembled WGS sequence"/>
</dbReference>
<keyword evidence="1 5" id="KW-0489">Methyltransferase</keyword>
<proteinExistence type="predicted"/>
<keyword evidence="3" id="KW-0949">S-adenosyl-L-methionine</keyword>
<name>A0A5C4U3F9_9CORY</name>
<dbReference type="OrthoDB" id="7062303at2"/>
<evidence type="ECO:0000256" key="2">
    <source>
        <dbReference type="ARBA" id="ARBA00022679"/>
    </source>
</evidence>
<dbReference type="PANTHER" id="PTHR43464">
    <property type="entry name" value="METHYLTRANSFERASE"/>
    <property type="match status" value="1"/>
</dbReference>
<protein>
    <submittedName>
        <fullName evidence="5">Class I SAM-dependent methyltransferase</fullName>
    </submittedName>
</protein>
<sequence>MPTWKELIARNPQHSENYAQRWRRLQEQGHDIHGEARLIDALAERNSTILDAGCGTGRVAGYLSEQGHNVVGTDVDPVLIGYARDDFPRARFVVGDLCRDAIPDGPYDLAVSAGNVVGFIPVDDIPLALGHVHAALHAGGRWIVGFGAGRGLEFEQFLQMAREAGFTVENTFESWDLKPFTQDSTFLVAFLRK</sequence>
<evidence type="ECO:0000256" key="3">
    <source>
        <dbReference type="ARBA" id="ARBA00022691"/>
    </source>
</evidence>
<dbReference type="GO" id="GO:0008168">
    <property type="term" value="F:methyltransferase activity"/>
    <property type="evidence" value="ECO:0007669"/>
    <property type="project" value="UniProtKB-KW"/>
</dbReference>
<dbReference type="Pfam" id="PF13649">
    <property type="entry name" value="Methyltransf_25"/>
    <property type="match status" value="1"/>
</dbReference>
<organism evidence="5 6">
    <name type="scientific">Corynebacterium tapiri</name>
    <dbReference type="NCBI Taxonomy" id="1448266"/>
    <lineage>
        <taxon>Bacteria</taxon>
        <taxon>Bacillati</taxon>
        <taxon>Actinomycetota</taxon>
        <taxon>Actinomycetes</taxon>
        <taxon>Mycobacteriales</taxon>
        <taxon>Corynebacteriaceae</taxon>
        <taxon>Corynebacterium</taxon>
    </lineage>
</organism>
<dbReference type="EMBL" id="VDHJ01000007">
    <property type="protein sequence ID" value="TNL97634.1"/>
    <property type="molecule type" value="Genomic_DNA"/>
</dbReference>
<reference evidence="5 6" key="1">
    <citation type="submission" date="2019-06" db="EMBL/GenBank/DDBJ databases">
        <authorList>
            <person name="Li J."/>
        </authorList>
    </citation>
    <scope>NUCLEOTIDE SEQUENCE [LARGE SCALE GENOMIC DNA]</scope>
    <source>
        <strain evidence="5 6">LMG 28165</strain>
    </source>
</reference>